<dbReference type="Gene3D" id="3.20.20.140">
    <property type="entry name" value="Metal-dependent hydrolases"/>
    <property type="match status" value="1"/>
</dbReference>
<dbReference type="PROSITE" id="PS51365">
    <property type="entry name" value="RENAL_DIPEPTIDASE_2"/>
    <property type="match status" value="1"/>
</dbReference>
<evidence type="ECO:0000313" key="1">
    <source>
        <dbReference type="EMBL" id="HGT40132.1"/>
    </source>
</evidence>
<accession>A0A7C4LLQ8</accession>
<proteinExistence type="predicted"/>
<dbReference type="SUPFAM" id="SSF51556">
    <property type="entry name" value="Metallo-dependent hydrolases"/>
    <property type="match status" value="1"/>
</dbReference>
<dbReference type="InterPro" id="IPR032466">
    <property type="entry name" value="Metal_Hydrolase"/>
</dbReference>
<sequence length="374" mass="42528">MVSPSFIFDAHLDLSMNALEWNRDLRWPLERIRRWEQHMTDKVDRGNGVVCFPEMRKGRVGLCVATQIGRYSPYFHRLPGWNSPEQAWAQTQGQLAWYRAMEEQGELVQIRDRTELDRHLELWLNAPPCDDGTPYVRESLKTPAKLPIGYILSLEGADSLVTLRHLERSYADGLRAVGPAHYGPGRYAHGTDAEGPLPPAGKDLLREMQRLGIILDVTHLCDQCFWEALDTYDGPLWASHQNCRVLAPWNRQFADDQIKAVIDRGGVLGMAFDAIMMVPGWRHLRSKPADFQLKIERICEHIDRICQLAGNARHVGIGTDLDGGYGTEQTPLDLNSIADLQSLPGLLRARGYTAEDIEGILWRNFVDLLRRAWT</sequence>
<reference evidence="1" key="1">
    <citation type="journal article" date="2020" name="mSystems">
        <title>Genome- and Community-Level Interaction Insights into Carbon Utilization and Element Cycling Functions of Hydrothermarchaeota in Hydrothermal Sediment.</title>
        <authorList>
            <person name="Zhou Z."/>
            <person name="Liu Y."/>
            <person name="Xu W."/>
            <person name="Pan J."/>
            <person name="Luo Z.H."/>
            <person name="Li M."/>
        </authorList>
    </citation>
    <scope>NUCLEOTIDE SEQUENCE [LARGE SCALE GENOMIC DNA]</scope>
    <source>
        <strain evidence="1">SpSt-508</strain>
    </source>
</reference>
<name>A0A7C4LLQ8_9PLAN</name>
<dbReference type="InterPro" id="IPR008257">
    <property type="entry name" value="Pept_M19"/>
</dbReference>
<dbReference type="EMBL" id="DSVQ01000016">
    <property type="protein sequence ID" value="HGT40132.1"/>
    <property type="molecule type" value="Genomic_DNA"/>
</dbReference>
<protein>
    <submittedName>
        <fullName evidence="1">Peptidase M19</fullName>
    </submittedName>
</protein>
<dbReference type="AlphaFoldDB" id="A0A7C4LLQ8"/>
<dbReference type="GO" id="GO:0006508">
    <property type="term" value="P:proteolysis"/>
    <property type="evidence" value="ECO:0007669"/>
    <property type="project" value="InterPro"/>
</dbReference>
<dbReference type="PANTHER" id="PTHR10443">
    <property type="entry name" value="MICROSOMAL DIPEPTIDASE"/>
    <property type="match status" value="1"/>
</dbReference>
<dbReference type="Pfam" id="PF01244">
    <property type="entry name" value="Peptidase_M19"/>
    <property type="match status" value="1"/>
</dbReference>
<organism evidence="1">
    <name type="scientific">Schlesneria paludicola</name>
    <dbReference type="NCBI Taxonomy" id="360056"/>
    <lineage>
        <taxon>Bacteria</taxon>
        <taxon>Pseudomonadati</taxon>
        <taxon>Planctomycetota</taxon>
        <taxon>Planctomycetia</taxon>
        <taxon>Planctomycetales</taxon>
        <taxon>Planctomycetaceae</taxon>
        <taxon>Schlesneria</taxon>
    </lineage>
</organism>
<comment type="caution">
    <text evidence="1">The sequence shown here is derived from an EMBL/GenBank/DDBJ whole genome shotgun (WGS) entry which is preliminary data.</text>
</comment>
<dbReference type="PANTHER" id="PTHR10443:SF12">
    <property type="entry name" value="DIPEPTIDASE"/>
    <property type="match status" value="1"/>
</dbReference>
<gene>
    <name evidence="1" type="ORF">ENS64_12860</name>
</gene>
<dbReference type="GO" id="GO:0070573">
    <property type="term" value="F:metallodipeptidase activity"/>
    <property type="evidence" value="ECO:0007669"/>
    <property type="project" value="InterPro"/>
</dbReference>